<evidence type="ECO:0000256" key="5">
    <source>
        <dbReference type="ARBA" id="ARBA00055587"/>
    </source>
</evidence>
<keyword evidence="2" id="KW-0536">Nodulation</keyword>
<gene>
    <name evidence="8" type="ORF">PhaeoP97_01126</name>
</gene>
<dbReference type="SMART" id="SM01266">
    <property type="entry name" value="Mac"/>
    <property type="match status" value="1"/>
</dbReference>
<dbReference type="PANTHER" id="PTHR23416:SF23">
    <property type="entry name" value="ACETYLTRANSFERASE C18B11.09C-RELATED"/>
    <property type="match status" value="1"/>
</dbReference>
<evidence type="ECO:0000256" key="6">
    <source>
        <dbReference type="ARBA" id="ARBA00067695"/>
    </source>
</evidence>
<name>A0A1L3I3C0_9RHOB</name>
<dbReference type="CDD" id="cd03357">
    <property type="entry name" value="LbH_MAT_GAT"/>
    <property type="match status" value="1"/>
</dbReference>
<dbReference type="Pfam" id="PF00132">
    <property type="entry name" value="Hexapep"/>
    <property type="match status" value="1"/>
</dbReference>
<dbReference type="Pfam" id="PF12464">
    <property type="entry name" value="Mac"/>
    <property type="match status" value="1"/>
</dbReference>
<dbReference type="GO" id="GO:0008374">
    <property type="term" value="F:O-acyltransferase activity"/>
    <property type="evidence" value="ECO:0007669"/>
    <property type="project" value="TreeGrafter"/>
</dbReference>
<evidence type="ECO:0000313" key="8">
    <source>
        <dbReference type="EMBL" id="APG46552.1"/>
    </source>
</evidence>
<evidence type="ECO:0000256" key="1">
    <source>
        <dbReference type="ARBA" id="ARBA00007274"/>
    </source>
</evidence>
<proteinExistence type="inferred from homology"/>
<dbReference type="STRING" id="1844006.PhaeoP97_01126"/>
<dbReference type="InterPro" id="IPR024688">
    <property type="entry name" value="Mac_dom"/>
</dbReference>
<organism evidence="8 9">
    <name type="scientific">Phaeobacter porticola</name>
    <dbReference type="NCBI Taxonomy" id="1844006"/>
    <lineage>
        <taxon>Bacteria</taxon>
        <taxon>Pseudomonadati</taxon>
        <taxon>Pseudomonadota</taxon>
        <taxon>Alphaproteobacteria</taxon>
        <taxon>Rhodobacterales</taxon>
        <taxon>Roseobacteraceae</taxon>
        <taxon>Phaeobacter</taxon>
    </lineage>
</organism>
<evidence type="ECO:0000256" key="3">
    <source>
        <dbReference type="ARBA" id="ARBA00022679"/>
    </source>
</evidence>
<reference evidence="9" key="1">
    <citation type="submission" date="2016-07" db="EMBL/GenBank/DDBJ databases">
        <title>Phaeobacter portensis sp. nov., a tropodithietic acid producing bacterium isolated from a German harbor.</title>
        <authorList>
            <person name="Freese H.M."/>
            <person name="Bunk B."/>
            <person name="Breider S."/>
            <person name="Brinkhoff T."/>
        </authorList>
    </citation>
    <scope>NUCLEOTIDE SEQUENCE [LARGE SCALE GENOMIC DNA]</scope>
    <source>
        <strain evidence="9">P97</strain>
    </source>
</reference>
<evidence type="ECO:0000313" key="9">
    <source>
        <dbReference type="Proteomes" id="UP000183859"/>
    </source>
</evidence>
<evidence type="ECO:0000256" key="2">
    <source>
        <dbReference type="ARBA" id="ARBA00022458"/>
    </source>
</evidence>
<keyword evidence="3" id="KW-0808">Transferase</keyword>
<dbReference type="Gene3D" id="2.160.10.10">
    <property type="entry name" value="Hexapeptide repeat proteins"/>
    <property type="match status" value="1"/>
</dbReference>
<dbReference type="KEGG" id="php:PhaeoP97_01126"/>
<sequence length="184" mass="19670">MSQTERQKMQAGDWYCCIDSELSVLRHQARLAVHQHNHRAPDPSEPLSSPLAALFAEHGQNCLIETPFHCAYGINITLGHQVYMNSGCTILDSAPVRIGDRTMLGPNVQIYCAQHHKDKALRAEGLEIAYPVTLGSDVWIGGGVIILPGTSIGDGAIVGAGAVVTRDVEAGVTVVGNPARALPR</sequence>
<dbReference type="PANTHER" id="PTHR23416">
    <property type="entry name" value="SIALIC ACID SYNTHASE-RELATED"/>
    <property type="match status" value="1"/>
</dbReference>
<dbReference type="EMBL" id="CP016364">
    <property type="protein sequence ID" value="APG46552.1"/>
    <property type="molecule type" value="Genomic_DNA"/>
</dbReference>
<dbReference type="Proteomes" id="UP000183859">
    <property type="component" value="Chromosome"/>
</dbReference>
<comment type="function">
    <text evidence="5">Acetyltransferase implicated in the O-acetylation of Nod factors.</text>
</comment>
<dbReference type="FunFam" id="2.160.10.10:FF:000025">
    <property type="entry name" value="Hexapeptide-repeat containing-acetyltransferase"/>
    <property type="match status" value="1"/>
</dbReference>
<dbReference type="SUPFAM" id="SSF51161">
    <property type="entry name" value="Trimeric LpxA-like enzymes"/>
    <property type="match status" value="1"/>
</dbReference>
<comment type="similarity">
    <text evidence="1">Belongs to the transferase hexapeptide repeat family.</text>
</comment>
<evidence type="ECO:0000259" key="7">
    <source>
        <dbReference type="SMART" id="SM01266"/>
    </source>
</evidence>
<protein>
    <recommendedName>
        <fullName evidence="6">Nodulation protein L</fullName>
    </recommendedName>
</protein>
<accession>A0A1L3I3C0</accession>
<keyword evidence="4" id="KW-0012">Acyltransferase</keyword>
<dbReference type="InterPro" id="IPR011004">
    <property type="entry name" value="Trimer_LpxA-like_sf"/>
</dbReference>
<evidence type="ECO:0000256" key="4">
    <source>
        <dbReference type="ARBA" id="ARBA00023315"/>
    </source>
</evidence>
<dbReference type="InterPro" id="IPR051159">
    <property type="entry name" value="Hexapeptide_acetyltransf"/>
</dbReference>
<dbReference type="GO" id="GO:0016407">
    <property type="term" value="F:acetyltransferase activity"/>
    <property type="evidence" value="ECO:0007669"/>
    <property type="project" value="InterPro"/>
</dbReference>
<dbReference type="OrthoDB" id="9815592at2"/>
<keyword evidence="9" id="KW-1185">Reference proteome</keyword>
<dbReference type="RefSeq" id="WP_072504234.1">
    <property type="nucleotide sequence ID" value="NZ_CP016364.1"/>
</dbReference>
<dbReference type="InterPro" id="IPR001451">
    <property type="entry name" value="Hexapep"/>
</dbReference>
<dbReference type="AlphaFoldDB" id="A0A1L3I3C0"/>
<feature type="domain" description="Maltose/galactoside acetyltransferase" evidence="7">
    <location>
        <begin position="6"/>
        <end position="60"/>
    </location>
</feature>